<dbReference type="InterPro" id="IPR011004">
    <property type="entry name" value="Trimer_LpxA-like_sf"/>
</dbReference>
<feature type="domain" description="Mannose-1-phosphate guanyltransferase C-terminal" evidence="12">
    <location>
        <begin position="237"/>
        <end position="316"/>
    </location>
</feature>
<dbReference type="InterPro" id="IPR001451">
    <property type="entry name" value="Hexapep"/>
</dbReference>
<comment type="pathway">
    <text evidence="2">Nucleotide-sugar biosynthesis; UDP-N-acetyl-alpha-D-glucosamine biosynthesis; UDP-N-acetyl-alpha-D-glucosamine from N-acetyl-alpha-D-glucosamine 1-phosphate: step 1/1.</text>
</comment>
<evidence type="ECO:0000256" key="4">
    <source>
        <dbReference type="ARBA" id="ARBA00007947"/>
    </source>
</evidence>
<name>A0A2G9Y6T5_9BACT</name>
<gene>
    <name evidence="13" type="ORF">COX47_02340</name>
</gene>
<dbReference type="EMBL" id="PCRE01000034">
    <property type="protein sequence ID" value="PIP14955.1"/>
    <property type="molecule type" value="Genomic_DNA"/>
</dbReference>
<evidence type="ECO:0000256" key="9">
    <source>
        <dbReference type="ARBA" id="ARBA00048247"/>
    </source>
</evidence>
<dbReference type="SUPFAM" id="SSF53448">
    <property type="entry name" value="Nucleotide-diphospho-sugar transferases"/>
    <property type="match status" value="1"/>
</dbReference>
<dbReference type="SUPFAM" id="SSF51161">
    <property type="entry name" value="Trimeric LpxA-like enzymes"/>
    <property type="match status" value="1"/>
</dbReference>
<comment type="catalytic activity">
    <reaction evidence="10">
        <text>N-acetyl-alpha-D-glucosamine 1-phosphate + UTP + H(+) = UDP-N-acetyl-alpha-D-glucosamine + diphosphate</text>
        <dbReference type="Rhea" id="RHEA:13509"/>
        <dbReference type="ChEBI" id="CHEBI:15378"/>
        <dbReference type="ChEBI" id="CHEBI:33019"/>
        <dbReference type="ChEBI" id="CHEBI:46398"/>
        <dbReference type="ChEBI" id="CHEBI:57705"/>
        <dbReference type="ChEBI" id="CHEBI:57776"/>
        <dbReference type="EC" id="2.7.7.23"/>
    </reaction>
</comment>
<comment type="caution">
    <text evidence="13">The sequence shown here is derived from an EMBL/GenBank/DDBJ whole genome shotgun (WGS) entry which is preliminary data.</text>
</comment>
<comment type="pathway">
    <text evidence="1">Nucleotide-sugar biosynthesis; UDP-N-acetyl-alpha-D-glucosamine biosynthesis; N-acetyl-alpha-D-glucosamine 1-phosphate from alpha-D-glucosamine 6-phosphate (route II): step 2/2.</text>
</comment>
<dbReference type="Pfam" id="PF25087">
    <property type="entry name" value="GMPPB_C"/>
    <property type="match status" value="1"/>
</dbReference>
<dbReference type="GO" id="GO:0019134">
    <property type="term" value="F:glucosamine-1-phosphate N-acetyltransferase activity"/>
    <property type="evidence" value="ECO:0007669"/>
    <property type="project" value="UniProtKB-EC"/>
</dbReference>
<dbReference type="InterPro" id="IPR029044">
    <property type="entry name" value="Nucleotide-diphossugar_trans"/>
</dbReference>
<dbReference type="GO" id="GO:0003977">
    <property type="term" value="F:UDP-N-acetylglucosamine diphosphorylase activity"/>
    <property type="evidence" value="ECO:0007669"/>
    <property type="project" value="UniProtKB-EC"/>
</dbReference>
<sequence>MRKLKTALILAGGDSTRFWPLEEKPFFTFLGKPLILYQIEEVSQYTETVVVVANKNNAVAIKRLIGKHHVIIQKDSLPGQAGAILSVKNFLNGEVLIINANDILDYSIISQLISQTKTHKLILVGKKKNEYFPGGYLRFSNKNKVIEVVEKPKKNKLPSSIVKLVLDYFSDIDDLITAIKSVETKQDDLYELAINHLLATNIDCQYLSYDNYWQTLKYPWQVLTMMKGFLTRVKGLQIAKTASISKNALIIPPVFIGDNVKIGDYVKIVGPCYIGEDSVIGDYSLIRESQIGKDCLIGSFSEIARSYIGNGVFLHRNYVGDSVIFDEVMMGAGAVTANLRFDESPIRDTNLSKLGVMIGSQTRIGVNTTILPGIKIGKKCLVGPNETVRYDLEDKVFLVKGEERNNLNL</sequence>
<protein>
    <submittedName>
        <fullName evidence="13">Uncharacterized protein</fullName>
    </submittedName>
</protein>
<dbReference type="InterPro" id="IPR005835">
    <property type="entry name" value="NTP_transferase_dom"/>
</dbReference>
<keyword evidence="5" id="KW-0808">Transferase</keyword>
<dbReference type="Pfam" id="PF14602">
    <property type="entry name" value="Hexapep_2"/>
    <property type="match status" value="1"/>
</dbReference>
<feature type="domain" description="Nucleotidyl transferase" evidence="11">
    <location>
        <begin position="7"/>
        <end position="214"/>
    </location>
</feature>
<organism evidence="13 14">
    <name type="scientific">Candidatus Roizmanbacteria bacterium CG23_combo_of_CG06-09_8_20_14_all_35_49</name>
    <dbReference type="NCBI Taxonomy" id="1974863"/>
    <lineage>
        <taxon>Bacteria</taxon>
        <taxon>Candidatus Roizmaniibacteriota</taxon>
    </lineage>
</organism>
<evidence type="ECO:0000256" key="1">
    <source>
        <dbReference type="ARBA" id="ARBA00005166"/>
    </source>
</evidence>
<keyword evidence="8" id="KW-0012">Acyltransferase</keyword>
<keyword evidence="6" id="KW-0548">Nucleotidyltransferase</keyword>
<keyword evidence="7" id="KW-0511">Multifunctional enzyme</keyword>
<reference evidence="13 14" key="1">
    <citation type="submission" date="2017-09" db="EMBL/GenBank/DDBJ databases">
        <title>Depth-based differentiation of microbial function through sediment-hosted aquifers and enrichment of novel symbionts in the deep terrestrial subsurface.</title>
        <authorList>
            <person name="Probst A.J."/>
            <person name="Ladd B."/>
            <person name="Jarett J.K."/>
            <person name="Geller-Mcgrath D.E."/>
            <person name="Sieber C.M."/>
            <person name="Emerson J.B."/>
            <person name="Anantharaman K."/>
            <person name="Thomas B.C."/>
            <person name="Malmstrom R."/>
            <person name="Stieglmeier M."/>
            <person name="Klingl A."/>
            <person name="Woyke T."/>
            <person name="Ryan C.M."/>
            <person name="Banfield J.F."/>
        </authorList>
    </citation>
    <scope>NUCLEOTIDE SEQUENCE [LARGE SCALE GENOMIC DNA]</scope>
    <source>
        <strain evidence="13">CG23_combo_of_CG06-09_8_20_14_all_35_49</strain>
    </source>
</reference>
<evidence type="ECO:0000256" key="10">
    <source>
        <dbReference type="ARBA" id="ARBA00048493"/>
    </source>
</evidence>
<dbReference type="PANTHER" id="PTHR43584">
    <property type="entry name" value="NUCLEOTIDYL TRANSFERASE"/>
    <property type="match status" value="1"/>
</dbReference>
<evidence type="ECO:0000259" key="12">
    <source>
        <dbReference type="Pfam" id="PF25087"/>
    </source>
</evidence>
<comment type="catalytic activity">
    <reaction evidence="9">
        <text>alpha-D-glucosamine 1-phosphate + acetyl-CoA = N-acetyl-alpha-D-glucosamine 1-phosphate + CoA + H(+)</text>
        <dbReference type="Rhea" id="RHEA:13725"/>
        <dbReference type="ChEBI" id="CHEBI:15378"/>
        <dbReference type="ChEBI" id="CHEBI:57287"/>
        <dbReference type="ChEBI" id="CHEBI:57288"/>
        <dbReference type="ChEBI" id="CHEBI:57776"/>
        <dbReference type="ChEBI" id="CHEBI:58516"/>
        <dbReference type="EC" id="2.3.1.157"/>
    </reaction>
</comment>
<dbReference type="AlphaFoldDB" id="A0A2G9Y6T5"/>
<evidence type="ECO:0000256" key="5">
    <source>
        <dbReference type="ARBA" id="ARBA00022679"/>
    </source>
</evidence>
<evidence type="ECO:0000256" key="3">
    <source>
        <dbReference type="ARBA" id="ARBA00007707"/>
    </source>
</evidence>
<comment type="similarity">
    <text evidence="4">In the N-terminal section; belongs to the N-acetylglucosamine-1-phosphate uridyltransferase family.</text>
</comment>
<dbReference type="Pfam" id="PF00483">
    <property type="entry name" value="NTP_transferase"/>
    <property type="match status" value="1"/>
</dbReference>
<dbReference type="InterPro" id="IPR050065">
    <property type="entry name" value="GlmU-like"/>
</dbReference>
<dbReference type="Proteomes" id="UP000231025">
    <property type="component" value="Unassembled WGS sequence"/>
</dbReference>
<accession>A0A2G9Y6T5</accession>
<proteinExistence type="inferred from homology"/>
<dbReference type="Gene3D" id="2.160.10.10">
    <property type="entry name" value="Hexapeptide repeat proteins"/>
    <property type="match status" value="1"/>
</dbReference>
<evidence type="ECO:0000313" key="13">
    <source>
        <dbReference type="EMBL" id="PIP14955.1"/>
    </source>
</evidence>
<dbReference type="InterPro" id="IPR056729">
    <property type="entry name" value="GMPPB_C"/>
</dbReference>
<dbReference type="PANTHER" id="PTHR43584:SF8">
    <property type="entry name" value="N-ACETYLMURAMATE ALPHA-1-PHOSPHATE URIDYLYLTRANSFERASE"/>
    <property type="match status" value="1"/>
</dbReference>
<evidence type="ECO:0000313" key="14">
    <source>
        <dbReference type="Proteomes" id="UP000231025"/>
    </source>
</evidence>
<evidence type="ECO:0000256" key="8">
    <source>
        <dbReference type="ARBA" id="ARBA00023315"/>
    </source>
</evidence>
<comment type="similarity">
    <text evidence="3">In the C-terminal section; belongs to the transferase hexapeptide repeat family.</text>
</comment>
<evidence type="ECO:0000259" key="11">
    <source>
        <dbReference type="Pfam" id="PF00483"/>
    </source>
</evidence>
<evidence type="ECO:0000256" key="2">
    <source>
        <dbReference type="ARBA" id="ARBA00005208"/>
    </source>
</evidence>
<dbReference type="Gene3D" id="3.90.550.10">
    <property type="entry name" value="Spore Coat Polysaccharide Biosynthesis Protein SpsA, Chain A"/>
    <property type="match status" value="1"/>
</dbReference>
<evidence type="ECO:0000256" key="6">
    <source>
        <dbReference type="ARBA" id="ARBA00022695"/>
    </source>
</evidence>
<evidence type="ECO:0000256" key="7">
    <source>
        <dbReference type="ARBA" id="ARBA00023268"/>
    </source>
</evidence>